<sequence>MNLLNRLKLPTVVGILLVVVLGSCEEDLTTVGSGVVGGEPFTAGKAVYDVFAYNKKIEAVRTNKLPVYQIGNYTDPIYGKTEASITTQVQLSIANPSFGNYSASVEETADTDSSTLTIKENETVEEVILFIPFLTNPKGDLDLDGVADVYDADPEDANSDSDGDTLTDIQEKSLGTDPLNPDTDGDGINDSLDDDTAVNRFPVKYDLDSIFDANGNIPESFNFKVERSTYFLRDLDPNTNFQEAQQYYSSQQFSPTFVSDLLFEGPVEVKNVEELIFQEDDPETEDVDESEEAPTRIAPGIRVSLNAAFFQENILNKEGSSELLSQANFAEFFRGVHLSIPDDVLVLLDITRGNITIKYKYDSVTSSVDDTIIESEKEFVLNFIRRDTSTGTVIGNAVNTYINEAYPTEIANGLDNGENASKIYLKGGAGSFAQIKLFDEINGDEIINQIKGKNWIINEANLVFYVDRNTLDAAGNVIEPSKLYLYKDNTNGPVYNQFLESEEDYNAGNFTNYDGALNKVSGKGQTYKIKITNYINDLIVRDSTNTTLNLALTSDIRISSTGKAMLANDTEGEVPVMSSVNPFGTVLYGSDNLPSGQEGKKLKLEIFYTKAN</sequence>
<dbReference type="OrthoDB" id="1466062at2"/>
<dbReference type="InterPro" id="IPR025366">
    <property type="entry name" value="DUF4270"/>
</dbReference>
<evidence type="ECO:0000313" key="3">
    <source>
        <dbReference type="Proteomes" id="UP000184406"/>
    </source>
</evidence>
<dbReference type="Gene3D" id="4.10.1080.10">
    <property type="entry name" value="TSP type-3 repeat"/>
    <property type="match status" value="1"/>
</dbReference>
<dbReference type="Proteomes" id="UP000184406">
    <property type="component" value="Unassembled WGS sequence"/>
</dbReference>
<dbReference type="AlphaFoldDB" id="A0A1M4V3G8"/>
<feature type="compositionally biased region" description="Acidic residues" evidence="1">
    <location>
        <begin position="183"/>
        <end position="193"/>
    </location>
</feature>
<reference evidence="3" key="1">
    <citation type="submission" date="2016-11" db="EMBL/GenBank/DDBJ databases">
        <authorList>
            <person name="Varghese N."/>
            <person name="Submissions S."/>
        </authorList>
    </citation>
    <scope>NUCLEOTIDE SEQUENCE [LARGE SCALE GENOMIC DNA]</scope>
    <source>
        <strain evidence="3">DSM 17539</strain>
    </source>
</reference>
<feature type="region of interest" description="Disordered" evidence="1">
    <location>
        <begin position="150"/>
        <end position="193"/>
    </location>
</feature>
<dbReference type="RefSeq" id="WP_072860416.1">
    <property type="nucleotide sequence ID" value="NZ_FQUX01000001.1"/>
</dbReference>
<organism evidence="2 3">
    <name type="scientific">Arenibacter palladensis</name>
    <dbReference type="NCBI Taxonomy" id="237373"/>
    <lineage>
        <taxon>Bacteria</taxon>
        <taxon>Pseudomonadati</taxon>
        <taxon>Bacteroidota</taxon>
        <taxon>Flavobacteriia</taxon>
        <taxon>Flavobacteriales</taxon>
        <taxon>Flavobacteriaceae</taxon>
        <taxon>Arenibacter</taxon>
    </lineage>
</organism>
<dbReference type="GO" id="GO:0005509">
    <property type="term" value="F:calcium ion binding"/>
    <property type="evidence" value="ECO:0007669"/>
    <property type="project" value="InterPro"/>
</dbReference>
<evidence type="ECO:0000313" key="2">
    <source>
        <dbReference type="EMBL" id="SHE63495.1"/>
    </source>
</evidence>
<gene>
    <name evidence="2" type="ORF">SAMN03080594_101828</name>
</gene>
<dbReference type="Pfam" id="PF14092">
    <property type="entry name" value="DUF4270"/>
    <property type="match status" value="1"/>
</dbReference>
<proteinExistence type="predicted"/>
<evidence type="ECO:0008006" key="4">
    <source>
        <dbReference type="Google" id="ProtNLM"/>
    </source>
</evidence>
<keyword evidence="3" id="KW-1185">Reference proteome</keyword>
<dbReference type="InterPro" id="IPR028974">
    <property type="entry name" value="TSP_type-3_rpt"/>
</dbReference>
<dbReference type="EMBL" id="FQUX01000001">
    <property type="protein sequence ID" value="SHE63495.1"/>
    <property type="molecule type" value="Genomic_DNA"/>
</dbReference>
<name>A0A1M4V3G8_9FLAO</name>
<accession>A0A1M4V3G8</accession>
<dbReference type="PROSITE" id="PS51257">
    <property type="entry name" value="PROKAR_LIPOPROTEIN"/>
    <property type="match status" value="1"/>
</dbReference>
<protein>
    <recommendedName>
        <fullName evidence="4">DUF4270 domain-containing protein</fullName>
    </recommendedName>
</protein>
<evidence type="ECO:0000256" key="1">
    <source>
        <dbReference type="SAM" id="MobiDB-lite"/>
    </source>
</evidence>
<feature type="compositionally biased region" description="Acidic residues" evidence="1">
    <location>
        <begin position="150"/>
        <end position="165"/>
    </location>
</feature>